<evidence type="ECO:0000259" key="5">
    <source>
        <dbReference type="Pfam" id="PF08100"/>
    </source>
</evidence>
<evidence type="ECO:0000256" key="3">
    <source>
        <dbReference type="ARBA" id="ARBA00022691"/>
    </source>
</evidence>
<dbReference type="InterPro" id="IPR001077">
    <property type="entry name" value="COMT_C"/>
</dbReference>
<dbReference type="Proteomes" id="UP000188533">
    <property type="component" value="Unassembled WGS sequence"/>
</dbReference>
<dbReference type="PROSITE" id="PS51683">
    <property type="entry name" value="SAM_OMT_II"/>
    <property type="match status" value="1"/>
</dbReference>
<dbReference type="InterPro" id="IPR036388">
    <property type="entry name" value="WH-like_DNA-bd_sf"/>
</dbReference>
<keyword evidence="3" id="KW-0949">S-adenosyl-L-methionine</keyword>
<dbReference type="SUPFAM" id="SSF46785">
    <property type="entry name" value="Winged helix' DNA-binding domain"/>
    <property type="match status" value="1"/>
</dbReference>
<keyword evidence="7" id="KW-1185">Reference proteome</keyword>
<dbReference type="GO" id="GO:0008171">
    <property type="term" value="F:O-methyltransferase activity"/>
    <property type="evidence" value="ECO:0007669"/>
    <property type="project" value="InterPro"/>
</dbReference>
<dbReference type="PANTHER" id="PTHR43712:SF2">
    <property type="entry name" value="O-METHYLTRANSFERASE CICE"/>
    <property type="match status" value="1"/>
</dbReference>
<gene>
    <name evidence="6" type="ORF">LENED_001958</name>
</gene>
<dbReference type="InterPro" id="IPR036390">
    <property type="entry name" value="WH_DNA-bd_sf"/>
</dbReference>
<dbReference type="Pfam" id="PF08100">
    <property type="entry name" value="Dimerisation"/>
    <property type="match status" value="1"/>
</dbReference>
<dbReference type="InterPro" id="IPR029063">
    <property type="entry name" value="SAM-dependent_MTases_sf"/>
</dbReference>
<keyword evidence="2 6" id="KW-0808">Transferase</keyword>
<evidence type="ECO:0000256" key="1">
    <source>
        <dbReference type="ARBA" id="ARBA00022603"/>
    </source>
</evidence>
<protein>
    <submittedName>
        <fullName evidence="6">S-adenosyl-L-methionine-dependent methyltransferase</fullName>
    </submittedName>
</protein>
<evidence type="ECO:0000313" key="7">
    <source>
        <dbReference type="Proteomes" id="UP000188533"/>
    </source>
</evidence>
<feature type="domain" description="O-methyltransferase dimerisation" evidence="5">
    <location>
        <begin position="89"/>
        <end position="159"/>
    </location>
</feature>
<reference evidence="6 7" key="1">
    <citation type="submission" date="2016-08" db="EMBL/GenBank/DDBJ databases">
        <authorList>
            <consortium name="Lentinula edodes genome sequencing consortium"/>
            <person name="Sakamoto Y."/>
            <person name="Nakade K."/>
            <person name="Sato S."/>
            <person name="Yoshida Y."/>
            <person name="Miyazaki K."/>
            <person name="Natsume S."/>
            <person name="Konno N."/>
        </authorList>
    </citation>
    <scope>NUCLEOTIDE SEQUENCE [LARGE SCALE GENOMIC DNA]</scope>
    <source>
        <strain evidence="6 7">NBRC 111202</strain>
    </source>
</reference>
<keyword evidence="1 6" id="KW-0489">Methyltransferase</keyword>
<dbReference type="PANTHER" id="PTHR43712">
    <property type="entry name" value="PUTATIVE (AFU_ORTHOLOGUE AFUA_4G14580)-RELATED"/>
    <property type="match status" value="1"/>
</dbReference>
<dbReference type="AlphaFoldDB" id="A0A1Q3DZV8"/>
<dbReference type="GO" id="GO:0032259">
    <property type="term" value="P:methylation"/>
    <property type="evidence" value="ECO:0007669"/>
    <property type="project" value="UniProtKB-KW"/>
</dbReference>
<dbReference type="SUPFAM" id="SSF53335">
    <property type="entry name" value="S-adenosyl-L-methionine-dependent methyltransferases"/>
    <property type="match status" value="1"/>
</dbReference>
<organism evidence="6 7">
    <name type="scientific">Lentinula edodes</name>
    <name type="common">Shiitake mushroom</name>
    <name type="synonym">Lentinus edodes</name>
    <dbReference type="NCBI Taxonomy" id="5353"/>
    <lineage>
        <taxon>Eukaryota</taxon>
        <taxon>Fungi</taxon>
        <taxon>Dikarya</taxon>
        <taxon>Basidiomycota</taxon>
        <taxon>Agaricomycotina</taxon>
        <taxon>Agaricomycetes</taxon>
        <taxon>Agaricomycetidae</taxon>
        <taxon>Agaricales</taxon>
        <taxon>Marasmiineae</taxon>
        <taxon>Omphalotaceae</taxon>
        <taxon>Lentinula</taxon>
    </lineage>
</organism>
<dbReference type="InterPro" id="IPR016461">
    <property type="entry name" value="COMT-like"/>
</dbReference>
<proteinExistence type="predicted"/>
<evidence type="ECO:0000256" key="2">
    <source>
        <dbReference type="ARBA" id="ARBA00022679"/>
    </source>
</evidence>
<comment type="caution">
    <text evidence="6">The sequence shown here is derived from an EMBL/GenBank/DDBJ whole genome shotgun (WGS) entry which is preliminary data.</text>
</comment>
<dbReference type="Gene3D" id="3.40.50.150">
    <property type="entry name" value="Vaccinia Virus protein VP39"/>
    <property type="match status" value="1"/>
</dbReference>
<feature type="domain" description="O-methyltransferase C-terminal" evidence="4">
    <location>
        <begin position="209"/>
        <end position="437"/>
    </location>
</feature>
<dbReference type="STRING" id="5353.A0A1Q3DZV8"/>
<evidence type="ECO:0000313" key="6">
    <source>
        <dbReference type="EMBL" id="GAW00441.1"/>
    </source>
</evidence>
<name>A0A1Q3DZV8_LENED</name>
<accession>A0A1Q3DZV8</accession>
<dbReference type="Pfam" id="PF00891">
    <property type="entry name" value="Methyltransf_2"/>
    <property type="match status" value="1"/>
</dbReference>
<sequence length="455" mass="49683">MTLNQSSDPLTALVDIISTQTAVLQSAYKNHSTKVPSIDDPYQPTPLEFDPSITAARNLIVAAATQLIATVGSPHELIYANLSGEYDTVTMGFIVDVNIPEILKEAGTQGLHVDELSLATGIGSSYIARVLRYLATRHFFKEVSPNVFAHNRLSSLLTKAKSLKEIKEDPASRYDNSSIAACSQMAADELLKSLTAFIPFIKNPKQASAPFNIAYNTPEKMWEWTEKPGNELVSRKFGAAMQNIGEMSPSEVFTSGIEADKLKANDIVVDVGGGVGTLTLTLKKAFPNLRYIVQDLDQQIVAAQKFWAEKDPEAIKVGQVQLQAHDFGKPQPIKGAAVYLLRMVLHNCSDDYARKLLSNLRFGADINKSKLVVFEMLAKHVTEEFGSGVSVPYPLLPNLGVVGGGSVTSLDMAMLTMYDGQERTLEEYTQLGKEAGWKLNNVKKGELAALIFTPI</sequence>
<dbReference type="InterPro" id="IPR012967">
    <property type="entry name" value="COMT_dimerisation"/>
</dbReference>
<dbReference type="Gene3D" id="1.10.10.10">
    <property type="entry name" value="Winged helix-like DNA-binding domain superfamily/Winged helix DNA-binding domain"/>
    <property type="match status" value="1"/>
</dbReference>
<reference evidence="6 7" key="2">
    <citation type="submission" date="2017-02" db="EMBL/GenBank/DDBJ databases">
        <title>A genome survey and senescence transcriptome analysis in Lentinula edodes.</title>
        <authorList>
            <person name="Sakamoto Y."/>
            <person name="Nakade K."/>
            <person name="Sato S."/>
            <person name="Yoshida Y."/>
            <person name="Miyazaki K."/>
            <person name="Natsume S."/>
            <person name="Konno N."/>
        </authorList>
    </citation>
    <scope>NUCLEOTIDE SEQUENCE [LARGE SCALE GENOMIC DNA]</scope>
    <source>
        <strain evidence="6 7">NBRC 111202</strain>
    </source>
</reference>
<evidence type="ECO:0000259" key="4">
    <source>
        <dbReference type="Pfam" id="PF00891"/>
    </source>
</evidence>
<dbReference type="EMBL" id="BDGU01000031">
    <property type="protein sequence ID" value="GAW00441.1"/>
    <property type="molecule type" value="Genomic_DNA"/>
</dbReference>